<gene>
    <name evidence="6 7" type="primary">prmA</name>
    <name evidence="7" type="ORF">OW763_07795</name>
</gene>
<dbReference type="GO" id="GO:0032259">
    <property type="term" value="P:methylation"/>
    <property type="evidence" value="ECO:0007669"/>
    <property type="project" value="UniProtKB-KW"/>
</dbReference>
<feature type="binding site" evidence="6">
    <location>
        <position position="208"/>
    </location>
    <ligand>
        <name>S-adenosyl-L-methionine</name>
        <dbReference type="ChEBI" id="CHEBI:59789"/>
    </ligand>
</feature>
<dbReference type="EC" id="2.1.1.-" evidence="6"/>
<feature type="binding site" evidence="6">
    <location>
        <position position="186"/>
    </location>
    <ligand>
        <name>S-adenosyl-L-methionine</name>
        <dbReference type="ChEBI" id="CHEBI:59789"/>
    </ligand>
</feature>
<dbReference type="InterPro" id="IPR029063">
    <property type="entry name" value="SAM-dependent_MTases_sf"/>
</dbReference>
<dbReference type="InterPro" id="IPR050078">
    <property type="entry name" value="Ribosomal_L11_MeTrfase_PrmA"/>
</dbReference>
<keyword evidence="5 6" id="KW-0949">S-adenosyl-L-methionine</keyword>
<keyword evidence="2 6" id="KW-0963">Cytoplasm</keyword>
<keyword evidence="4 6" id="KW-0808">Transferase</keyword>
<dbReference type="EMBL" id="JAPQER010000002">
    <property type="protein sequence ID" value="MCY6484256.1"/>
    <property type="molecule type" value="Genomic_DNA"/>
</dbReference>
<organism evidence="7 8">
    <name type="scientific">Clostridium aestuarii</name>
    <dbReference type="NCBI Taxonomy" id="338193"/>
    <lineage>
        <taxon>Bacteria</taxon>
        <taxon>Bacillati</taxon>
        <taxon>Bacillota</taxon>
        <taxon>Clostridia</taxon>
        <taxon>Eubacteriales</taxon>
        <taxon>Clostridiaceae</taxon>
        <taxon>Clostridium</taxon>
    </lineage>
</organism>
<comment type="similarity">
    <text evidence="1 6">Belongs to the methyltransferase superfamily. PrmA family.</text>
</comment>
<dbReference type="PIRSF" id="PIRSF000401">
    <property type="entry name" value="RPL11_MTase"/>
    <property type="match status" value="1"/>
</dbReference>
<comment type="caution">
    <text evidence="7">The sequence shown here is derived from an EMBL/GenBank/DDBJ whole genome shotgun (WGS) entry which is preliminary data.</text>
</comment>
<keyword evidence="8" id="KW-1185">Reference proteome</keyword>
<sequence>MDKDWLEVELITSSEAVEAITGIIYNTGVQGVSILDSEDIEDKKKNPGEFDWFDENGMDISIKEGAIIKAYYKQDEKFDEYLEYIKEKIDELDNLGINKGEGSVIVKKVNEADWANNWKQYYKPTKIGQKTVVKPTWENYNKEDDEIIIELDPGMAFGTGTHETTRLCIKALEKYVKEDSIVFDIGTGSGILAIAASKLNAKKVVGVDLDPVAVDVAKENVKLNNIDNIDNIEILYGNLMEVIDGKANIVVANILADVIKLLAEDVKKFIVDDGYFIASGIILDRKQDVMDKLKKCGFNIEEVNIDGEWCCIIAKS</sequence>
<dbReference type="Pfam" id="PF06325">
    <property type="entry name" value="PrmA"/>
    <property type="match status" value="1"/>
</dbReference>
<name>A0ABT4CZ53_9CLOT</name>
<dbReference type="NCBIfam" id="TIGR00406">
    <property type="entry name" value="prmA"/>
    <property type="match status" value="1"/>
</dbReference>
<dbReference type="PANTHER" id="PTHR43648:SF1">
    <property type="entry name" value="ELECTRON TRANSFER FLAVOPROTEIN BETA SUBUNIT LYSINE METHYLTRANSFERASE"/>
    <property type="match status" value="1"/>
</dbReference>
<evidence type="ECO:0000256" key="5">
    <source>
        <dbReference type="ARBA" id="ARBA00022691"/>
    </source>
</evidence>
<comment type="function">
    <text evidence="6">Methylates ribosomal protein L11.</text>
</comment>
<feature type="binding site" evidence="6">
    <location>
        <position position="165"/>
    </location>
    <ligand>
        <name>S-adenosyl-L-methionine</name>
        <dbReference type="ChEBI" id="CHEBI:59789"/>
    </ligand>
</feature>
<feature type="binding site" evidence="6">
    <location>
        <position position="253"/>
    </location>
    <ligand>
        <name>S-adenosyl-L-methionine</name>
        <dbReference type="ChEBI" id="CHEBI:59789"/>
    </ligand>
</feature>
<proteinExistence type="inferred from homology"/>
<dbReference type="HAMAP" id="MF_00735">
    <property type="entry name" value="Methyltr_PrmA"/>
    <property type="match status" value="1"/>
</dbReference>
<evidence type="ECO:0000256" key="1">
    <source>
        <dbReference type="ARBA" id="ARBA00009741"/>
    </source>
</evidence>
<comment type="catalytic activity">
    <reaction evidence="6">
        <text>L-lysyl-[protein] + 3 S-adenosyl-L-methionine = N(6),N(6),N(6)-trimethyl-L-lysyl-[protein] + 3 S-adenosyl-L-homocysteine + 3 H(+)</text>
        <dbReference type="Rhea" id="RHEA:54192"/>
        <dbReference type="Rhea" id="RHEA-COMP:9752"/>
        <dbReference type="Rhea" id="RHEA-COMP:13826"/>
        <dbReference type="ChEBI" id="CHEBI:15378"/>
        <dbReference type="ChEBI" id="CHEBI:29969"/>
        <dbReference type="ChEBI" id="CHEBI:57856"/>
        <dbReference type="ChEBI" id="CHEBI:59789"/>
        <dbReference type="ChEBI" id="CHEBI:61961"/>
    </reaction>
</comment>
<evidence type="ECO:0000256" key="3">
    <source>
        <dbReference type="ARBA" id="ARBA00022603"/>
    </source>
</evidence>
<keyword evidence="7" id="KW-0687">Ribonucleoprotein</keyword>
<dbReference type="InterPro" id="IPR004498">
    <property type="entry name" value="Ribosomal_PrmA_MeTrfase"/>
</dbReference>
<dbReference type="PANTHER" id="PTHR43648">
    <property type="entry name" value="ELECTRON TRANSFER FLAVOPROTEIN BETA SUBUNIT LYSINE METHYLTRANSFERASE"/>
    <property type="match status" value="1"/>
</dbReference>
<evidence type="ECO:0000313" key="7">
    <source>
        <dbReference type="EMBL" id="MCY6484256.1"/>
    </source>
</evidence>
<dbReference type="Proteomes" id="UP001078443">
    <property type="component" value="Unassembled WGS sequence"/>
</dbReference>
<accession>A0ABT4CZ53</accession>
<evidence type="ECO:0000256" key="2">
    <source>
        <dbReference type="ARBA" id="ARBA00022490"/>
    </source>
</evidence>
<keyword evidence="3 6" id="KW-0489">Methyltransferase</keyword>
<evidence type="ECO:0000256" key="6">
    <source>
        <dbReference type="HAMAP-Rule" id="MF_00735"/>
    </source>
</evidence>
<reference evidence="7" key="1">
    <citation type="submission" date="2022-12" db="EMBL/GenBank/DDBJ databases">
        <authorList>
            <person name="Wang J."/>
        </authorList>
    </citation>
    <scope>NUCLEOTIDE SEQUENCE</scope>
    <source>
        <strain evidence="7">HY-45-18</strain>
    </source>
</reference>
<dbReference type="GO" id="GO:0005840">
    <property type="term" value="C:ribosome"/>
    <property type="evidence" value="ECO:0007669"/>
    <property type="project" value="UniProtKB-KW"/>
</dbReference>
<dbReference type="Gene3D" id="3.40.50.150">
    <property type="entry name" value="Vaccinia Virus protein VP39"/>
    <property type="match status" value="1"/>
</dbReference>
<dbReference type="CDD" id="cd02440">
    <property type="entry name" value="AdoMet_MTases"/>
    <property type="match status" value="1"/>
</dbReference>
<comment type="subcellular location">
    <subcellularLocation>
        <location evidence="6">Cytoplasm</location>
    </subcellularLocation>
</comment>
<evidence type="ECO:0000313" key="8">
    <source>
        <dbReference type="Proteomes" id="UP001078443"/>
    </source>
</evidence>
<protein>
    <recommendedName>
        <fullName evidence="6">Ribosomal protein L11 methyltransferase</fullName>
        <shortName evidence="6">L11 Mtase</shortName>
        <ecNumber evidence="6">2.1.1.-</ecNumber>
    </recommendedName>
</protein>
<dbReference type="SUPFAM" id="SSF53335">
    <property type="entry name" value="S-adenosyl-L-methionine-dependent methyltransferases"/>
    <property type="match status" value="1"/>
</dbReference>
<dbReference type="RefSeq" id="WP_268040527.1">
    <property type="nucleotide sequence ID" value="NZ_JAPQER010000002.1"/>
</dbReference>
<keyword evidence="7" id="KW-0689">Ribosomal protein</keyword>
<evidence type="ECO:0000256" key="4">
    <source>
        <dbReference type="ARBA" id="ARBA00022679"/>
    </source>
</evidence>
<dbReference type="GO" id="GO:0008168">
    <property type="term" value="F:methyltransferase activity"/>
    <property type="evidence" value="ECO:0007669"/>
    <property type="project" value="UniProtKB-KW"/>
</dbReference>